<gene>
    <name evidence="1" type="ORF">KQX54_017200</name>
</gene>
<name>A0AAV7I701_COTGL</name>
<protein>
    <submittedName>
        <fullName evidence="1">Uncharacterized protein</fullName>
    </submittedName>
</protein>
<accession>A0AAV7I701</accession>
<sequence length="165" mass="19718">MINHASKKFAIVKFDVISTYGTNPYKIVPFKWVKDTDKNKVLVQYPSKDDVFEEFENIFKCNQPKSRWMECSGSLEYLTNSYLDGLIFIKTRRNEFIPEELMFLDYTERFNIQNDWCSQKAQEFCFYANRLSCIPKYPWTEYRSDLQLDQTNGLFSRGFIKLLVD</sequence>
<reference evidence="1 2" key="1">
    <citation type="journal article" date="2021" name="J. Hered.">
        <title>A chromosome-level genome assembly of the parasitoid wasp, Cotesia glomerata (Hymenoptera: Braconidae).</title>
        <authorList>
            <person name="Pinto B.J."/>
            <person name="Weis J.J."/>
            <person name="Gamble T."/>
            <person name="Ode P.J."/>
            <person name="Paul R."/>
            <person name="Zaspel J.M."/>
        </authorList>
    </citation>
    <scope>NUCLEOTIDE SEQUENCE [LARGE SCALE GENOMIC DNA]</scope>
    <source>
        <strain evidence="1">CgM1</strain>
    </source>
</reference>
<proteinExistence type="predicted"/>
<evidence type="ECO:0000313" key="2">
    <source>
        <dbReference type="Proteomes" id="UP000826195"/>
    </source>
</evidence>
<dbReference type="EMBL" id="JAHXZJ010002237">
    <property type="protein sequence ID" value="KAH0547134.1"/>
    <property type="molecule type" value="Genomic_DNA"/>
</dbReference>
<keyword evidence="2" id="KW-1185">Reference proteome</keyword>
<organism evidence="1 2">
    <name type="scientific">Cotesia glomerata</name>
    <name type="common">Lepidopteran parasitic wasp</name>
    <name type="synonym">Apanteles glomeratus</name>
    <dbReference type="NCBI Taxonomy" id="32391"/>
    <lineage>
        <taxon>Eukaryota</taxon>
        <taxon>Metazoa</taxon>
        <taxon>Ecdysozoa</taxon>
        <taxon>Arthropoda</taxon>
        <taxon>Hexapoda</taxon>
        <taxon>Insecta</taxon>
        <taxon>Pterygota</taxon>
        <taxon>Neoptera</taxon>
        <taxon>Endopterygota</taxon>
        <taxon>Hymenoptera</taxon>
        <taxon>Apocrita</taxon>
        <taxon>Ichneumonoidea</taxon>
        <taxon>Braconidae</taxon>
        <taxon>Microgastrinae</taxon>
        <taxon>Cotesia</taxon>
    </lineage>
</organism>
<dbReference type="AlphaFoldDB" id="A0AAV7I701"/>
<evidence type="ECO:0000313" key="1">
    <source>
        <dbReference type="EMBL" id="KAH0547134.1"/>
    </source>
</evidence>
<comment type="caution">
    <text evidence="1">The sequence shown here is derived from an EMBL/GenBank/DDBJ whole genome shotgun (WGS) entry which is preliminary data.</text>
</comment>
<dbReference type="Proteomes" id="UP000826195">
    <property type="component" value="Unassembled WGS sequence"/>
</dbReference>